<protein>
    <submittedName>
        <fullName evidence="1">Uncharacterized protein</fullName>
    </submittedName>
</protein>
<name>A0ACB6ZSN6_THEGA</name>
<dbReference type="EMBL" id="MU117969">
    <property type="protein sequence ID" value="KAF9652425.1"/>
    <property type="molecule type" value="Genomic_DNA"/>
</dbReference>
<reference evidence="1" key="2">
    <citation type="journal article" date="2020" name="Nat. Commun.">
        <title>Large-scale genome sequencing of mycorrhizal fungi provides insights into the early evolution of symbiotic traits.</title>
        <authorList>
            <person name="Miyauchi S."/>
            <person name="Kiss E."/>
            <person name="Kuo A."/>
            <person name="Drula E."/>
            <person name="Kohler A."/>
            <person name="Sanchez-Garcia M."/>
            <person name="Morin E."/>
            <person name="Andreopoulos B."/>
            <person name="Barry K.W."/>
            <person name="Bonito G."/>
            <person name="Buee M."/>
            <person name="Carver A."/>
            <person name="Chen C."/>
            <person name="Cichocki N."/>
            <person name="Clum A."/>
            <person name="Culley D."/>
            <person name="Crous P.W."/>
            <person name="Fauchery L."/>
            <person name="Girlanda M."/>
            <person name="Hayes R.D."/>
            <person name="Keri Z."/>
            <person name="LaButti K."/>
            <person name="Lipzen A."/>
            <person name="Lombard V."/>
            <person name="Magnuson J."/>
            <person name="Maillard F."/>
            <person name="Murat C."/>
            <person name="Nolan M."/>
            <person name="Ohm R.A."/>
            <person name="Pangilinan J."/>
            <person name="Pereira M.F."/>
            <person name="Perotto S."/>
            <person name="Peter M."/>
            <person name="Pfister S."/>
            <person name="Riley R."/>
            <person name="Sitrit Y."/>
            <person name="Stielow J.B."/>
            <person name="Szollosi G."/>
            <person name="Zifcakova L."/>
            <person name="Stursova M."/>
            <person name="Spatafora J.W."/>
            <person name="Tedersoo L."/>
            <person name="Vaario L.M."/>
            <person name="Yamada A."/>
            <person name="Yan M."/>
            <person name="Wang P."/>
            <person name="Xu J."/>
            <person name="Bruns T."/>
            <person name="Baldrian P."/>
            <person name="Vilgalys R."/>
            <person name="Dunand C."/>
            <person name="Henrissat B."/>
            <person name="Grigoriev I.V."/>
            <person name="Hibbett D."/>
            <person name="Nagy L.G."/>
            <person name="Martin F.M."/>
        </authorList>
    </citation>
    <scope>NUCLEOTIDE SEQUENCE</scope>
    <source>
        <strain evidence="1">P2</strain>
    </source>
</reference>
<organism evidence="1 2">
    <name type="scientific">Thelephora ganbajun</name>
    <name type="common">Ganba fungus</name>
    <dbReference type="NCBI Taxonomy" id="370292"/>
    <lineage>
        <taxon>Eukaryota</taxon>
        <taxon>Fungi</taxon>
        <taxon>Dikarya</taxon>
        <taxon>Basidiomycota</taxon>
        <taxon>Agaricomycotina</taxon>
        <taxon>Agaricomycetes</taxon>
        <taxon>Thelephorales</taxon>
        <taxon>Thelephoraceae</taxon>
        <taxon>Thelephora</taxon>
    </lineage>
</organism>
<evidence type="ECO:0000313" key="1">
    <source>
        <dbReference type="EMBL" id="KAF9652425.1"/>
    </source>
</evidence>
<proteinExistence type="predicted"/>
<reference evidence="1" key="1">
    <citation type="submission" date="2019-10" db="EMBL/GenBank/DDBJ databases">
        <authorList>
            <consortium name="DOE Joint Genome Institute"/>
            <person name="Kuo A."/>
            <person name="Miyauchi S."/>
            <person name="Kiss E."/>
            <person name="Drula E."/>
            <person name="Kohler A."/>
            <person name="Sanchez-Garcia M."/>
            <person name="Andreopoulos B."/>
            <person name="Barry K.W."/>
            <person name="Bonito G."/>
            <person name="Buee M."/>
            <person name="Carver A."/>
            <person name="Chen C."/>
            <person name="Cichocki N."/>
            <person name="Clum A."/>
            <person name="Culley D."/>
            <person name="Crous P.W."/>
            <person name="Fauchery L."/>
            <person name="Girlanda M."/>
            <person name="Hayes R."/>
            <person name="Keri Z."/>
            <person name="Labutti K."/>
            <person name="Lipzen A."/>
            <person name="Lombard V."/>
            <person name="Magnuson J."/>
            <person name="Maillard F."/>
            <person name="Morin E."/>
            <person name="Murat C."/>
            <person name="Nolan M."/>
            <person name="Ohm R."/>
            <person name="Pangilinan J."/>
            <person name="Pereira M."/>
            <person name="Perotto S."/>
            <person name="Peter M."/>
            <person name="Riley R."/>
            <person name="Sitrit Y."/>
            <person name="Stielow B."/>
            <person name="Szollosi G."/>
            <person name="Zifcakova L."/>
            <person name="Stursova M."/>
            <person name="Spatafora J.W."/>
            <person name="Tedersoo L."/>
            <person name="Vaario L.-M."/>
            <person name="Yamada A."/>
            <person name="Yan M."/>
            <person name="Wang P."/>
            <person name="Xu J."/>
            <person name="Bruns T."/>
            <person name="Baldrian P."/>
            <person name="Vilgalys R."/>
            <person name="Henrissat B."/>
            <person name="Grigoriev I.V."/>
            <person name="Hibbett D."/>
            <person name="Nagy L.G."/>
            <person name="Martin F.M."/>
        </authorList>
    </citation>
    <scope>NUCLEOTIDE SEQUENCE</scope>
    <source>
        <strain evidence="1">P2</strain>
    </source>
</reference>
<keyword evidence="2" id="KW-1185">Reference proteome</keyword>
<accession>A0ACB6ZSN6</accession>
<gene>
    <name evidence="1" type="ORF">BDM02DRAFT_3153833</name>
</gene>
<sequence length="310" mass="33923">MVSFGDFKPLCEQTPSYPWCNIFYRQLQKHSPTTLTGLSANATIAPVGINPECGILKAGERGSLGNIANMIACGLSMIVVAILIIITTRRRAAVGRSEFRIFLLLYFISLPFQLLATGAVLQQGSLPLVVLTAIHAGTVAALFWTLLGNAIVSTQIVEDGTLSSLVPLCFLSVAFFGVTTYISLDVALSITRTFGPFNPPSALNSIPLFILTSIWPGAAAILFFVMMTWIVLVVLREIRPMWFYILAATLFVLSQLDYFLLNKVICKGTGAKIDGSFIATILETASVVVLYLAWRSITEEHWDDNVYFPN</sequence>
<dbReference type="Proteomes" id="UP000886501">
    <property type="component" value="Unassembled WGS sequence"/>
</dbReference>
<comment type="caution">
    <text evidence="1">The sequence shown here is derived from an EMBL/GenBank/DDBJ whole genome shotgun (WGS) entry which is preliminary data.</text>
</comment>
<evidence type="ECO:0000313" key="2">
    <source>
        <dbReference type="Proteomes" id="UP000886501"/>
    </source>
</evidence>